<comment type="caution">
    <text evidence="11">The sequence shown here is derived from an EMBL/GenBank/DDBJ whole genome shotgun (WGS) entry which is preliminary data.</text>
</comment>
<dbReference type="GO" id="GO:0008773">
    <property type="term" value="F:[protein-PII] uridylyltransferase activity"/>
    <property type="evidence" value="ECO:0007669"/>
    <property type="project" value="UniProtKB-UniRule"/>
</dbReference>
<comment type="caution">
    <text evidence="8">Lacks conserved residue(s) required for the propagation of feature annotation.</text>
</comment>
<keyword evidence="12" id="KW-1185">Reference proteome</keyword>
<evidence type="ECO:0000313" key="12">
    <source>
        <dbReference type="Proteomes" id="UP000295765"/>
    </source>
</evidence>
<dbReference type="Pfam" id="PF01966">
    <property type="entry name" value="HD"/>
    <property type="match status" value="1"/>
</dbReference>
<feature type="domain" description="HD" evidence="10">
    <location>
        <begin position="469"/>
        <end position="591"/>
    </location>
</feature>
<dbReference type="SUPFAM" id="SSF55021">
    <property type="entry name" value="ACT-like"/>
    <property type="match status" value="2"/>
</dbReference>
<dbReference type="SMART" id="SM00471">
    <property type="entry name" value="HDc"/>
    <property type="match status" value="1"/>
</dbReference>
<comment type="catalytic activity">
    <reaction evidence="8">
        <text>[protein-PII]-L-tyrosine + UTP = [protein-PII]-uridylyl-L-tyrosine + diphosphate</text>
        <dbReference type="Rhea" id="RHEA:13673"/>
        <dbReference type="Rhea" id="RHEA-COMP:12147"/>
        <dbReference type="Rhea" id="RHEA-COMP:12148"/>
        <dbReference type="ChEBI" id="CHEBI:33019"/>
        <dbReference type="ChEBI" id="CHEBI:46398"/>
        <dbReference type="ChEBI" id="CHEBI:46858"/>
        <dbReference type="ChEBI" id="CHEBI:90602"/>
        <dbReference type="EC" id="2.7.7.59"/>
    </reaction>
</comment>
<dbReference type="CDD" id="cd00077">
    <property type="entry name" value="HDc"/>
    <property type="match status" value="1"/>
</dbReference>
<dbReference type="CDD" id="cd05401">
    <property type="entry name" value="NT_GlnE_GlnD_like"/>
    <property type="match status" value="1"/>
</dbReference>
<dbReference type="NCBIfam" id="TIGR01693">
    <property type="entry name" value="UTase_glnD"/>
    <property type="match status" value="1"/>
</dbReference>
<feature type="region of interest" description="Uridylyltransferase" evidence="8">
    <location>
        <begin position="1"/>
        <end position="350"/>
    </location>
</feature>
<keyword evidence="5 8" id="KW-0460">Magnesium</keyword>
<dbReference type="EC" id="3.1.4.-" evidence="8"/>
<dbReference type="InterPro" id="IPR002912">
    <property type="entry name" value="ACT_dom"/>
</dbReference>
<dbReference type="SUPFAM" id="SSF109604">
    <property type="entry name" value="HD-domain/PDEase-like"/>
    <property type="match status" value="1"/>
</dbReference>
<keyword evidence="1 8" id="KW-0808">Transferase</keyword>
<keyword evidence="2 8" id="KW-0548">Nucleotidyltransferase</keyword>
<dbReference type="HAMAP" id="MF_00277">
    <property type="entry name" value="PII_uridylyl_transf"/>
    <property type="match status" value="1"/>
</dbReference>
<dbReference type="InterPro" id="IPR005105">
    <property type="entry name" value="GlnD_Uridyltrans_N"/>
</dbReference>
<dbReference type="PIRSF" id="PIRSF006288">
    <property type="entry name" value="PII_uridyltransf"/>
    <property type="match status" value="1"/>
</dbReference>
<organism evidence="11 12">
    <name type="scientific">Plasticicumulans lactativorans</name>
    <dbReference type="NCBI Taxonomy" id="1133106"/>
    <lineage>
        <taxon>Bacteria</taxon>
        <taxon>Pseudomonadati</taxon>
        <taxon>Pseudomonadota</taxon>
        <taxon>Gammaproteobacteria</taxon>
        <taxon>Candidatus Competibacteraceae</taxon>
        <taxon>Plasticicumulans</taxon>
    </lineage>
</organism>
<comment type="domain">
    <text evidence="8">Has four distinct domains: an N-terminal nucleotidyltransferase (NT) domain responsible for UTase activity, a central HD domain that encodes UR activity, and two C-terminal ACT domains that seem to have a role in glutamine sensing.</text>
</comment>
<comment type="catalytic activity">
    <reaction evidence="7">
        <text>guanosine 3',5'-bis(diphosphate) + H2O = GDP + diphosphate + H(+)</text>
        <dbReference type="Rhea" id="RHEA:14253"/>
        <dbReference type="ChEBI" id="CHEBI:15377"/>
        <dbReference type="ChEBI" id="CHEBI:15378"/>
        <dbReference type="ChEBI" id="CHEBI:33019"/>
        <dbReference type="ChEBI" id="CHEBI:58189"/>
        <dbReference type="ChEBI" id="CHEBI:77828"/>
        <dbReference type="EC" id="3.1.7.2"/>
    </reaction>
</comment>
<evidence type="ECO:0000259" key="9">
    <source>
        <dbReference type="PROSITE" id="PS51671"/>
    </source>
</evidence>
<dbReference type="CDD" id="cd04900">
    <property type="entry name" value="ACT_UUR-like_1"/>
    <property type="match status" value="1"/>
</dbReference>
<dbReference type="CDD" id="cd04899">
    <property type="entry name" value="ACT_ACR-UUR-like_2"/>
    <property type="match status" value="1"/>
</dbReference>
<evidence type="ECO:0000256" key="6">
    <source>
        <dbReference type="ARBA" id="ARBA00023268"/>
    </source>
</evidence>
<evidence type="ECO:0000313" key="11">
    <source>
        <dbReference type="EMBL" id="TCO83707.1"/>
    </source>
</evidence>
<dbReference type="EMBL" id="SLWY01000001">
    <property type="protein sequence ID" value="TCO83707.1"/>
    <property type="molecule type" value="Genomic_DNA"/>
</dbReference>
<dbReference type="SUPFAM" id="SSF81301">
    <property type="entry name" value="Nucleotidyltransferase"/>
    <property type="match status" value="1"/>
</dbReference>
<dbReference type="AlphaFoldDB" id="A0A4R2LBH5"/>
<dbReference type="InterPro" id="IPR043519">
    <property type="entry name" value="NT_sf"/>
</dbReference>
<dbReference type="InterPro" id="IPR045865">
    <property type="entry name" value="ACT-like_dom_sf"/>
</dbReference>
<reference evidence="11 12" key="1">
    <citation type="submission" date="2019-03" db="EMBL/GenBank/DDBJ databases">
        <title>Genomic Encyclopedia of Type Strains, Phase IV (KMG-IV): sequencing the most valuable type-strain genomes for metagenomic binning, comparative biology and taxonomic classification.</title>
        <authorList>
            <person name="Goeker M."/>
        </authorList>
    </citation>
    <scope>NUCLEOTIDE SEQUENCE [LARGE SCALE GENOMIC DNA]</scope>
    <source>
        <strain evidence="11 12">DSM 25287</strain>
    </source>
</reference>
<evidence type="ECO:0000256" key="8">
    <source>
        <dbReference type="HAMAP-Rule" id="MF_00277"/>
    </source>
</evidence>
<evidence type="ECO:0000256" key="7">
    <source>
        <dbReference type="ARBA" id="ARBA00047968"/>
    </source>
</evidence>
<comment type="function">
    <text evidence="8">Modifies, by uridylylation and deuridylylation, the PII regulatory proteins (GlnB and homologs), in response to the nitrogen status of the cell that GlnD senses through the glutamine level. Under low glutamine levels, catalyzes the conversion of the PII proteins and UTP to PII-UMP and PPi, while under higher glutamine levels, GlnD hydrolyzes PII-UMP to PII and UMP (deuridylylation). Thus, controls uridylylation state and activity of the PII proteins, and plays an important role in the regulation of nitrogen metabolism.</text>
</comment>
<comment type="similarity">
    <text evidence="8">Belongs to the GlnD family.</text>
</comment>
<evidence type="ECO:0000256" key="3">
    <source>
        <dbReference type="ARBA" id="ARBA00022737"/>
    </source>
</evidence>
<feature type="domain" description="ACT" evidence="9">
    <location>
        <begin position="714"/>
        <end position="796"/>
    </location>
</feature>
<proteinExistence type="inferred from homology"/>
<dbReference type="FunFam" id="1.10.3090.10:FF:000005">
    <property type="entry name" value="Bifunctional uridylyltransferase/uridylyl-removing enzyme"/>
    <property type="match status" value="1"/>
</dbReference>
<dbReference type="RefSeq" id="WP_132537979.1">
    <property type="nucleotide sequence ID" value="NZ_SLWY01000001.1"/>
</dbReference>
<dbReference type="SUPFAM" id="SSF81593">
    <property type="entry name" value="Nucleotidyltransferase substrate binding subunit/domain"/>
    <property type="match status" value="1"/>
</dbReference>
<comment type="cofactor">
    <cofactor evidence="8">
        <name>Mg(2+)</name>
        <dbReference type="ChEBI" id="CHEBI:18420"/>
    </cofactor>
</comment>
<evidence type="ECO:0000256" key="4">
    <source>
        <dbReference type="ARBA" id="ARBA00022801"/>
    </source>
</evidence>
<dbReference type="InterPro" id="IPR010043">
    <property type="entry name" value="UTase/UR"/>
</dbReference>
<dbReference type="Pfam" id="PF03445">
    <property type="entry name" value="DUF294"/>
    <property type="match status" value="1"/>
</dbReference>
<dbReference type="GO" id="GO:0008893">
    <property type="term" value="F:guanosine-3',5'-bis(diphosphate) 3'-diphosphatase activity"/>
    <property type="evidence" value="ECO:0007669"/>
    <property type="project" value="UniProtKB-EC"/>
</dbReference>
<evidence type="ECO:0000256" key="1">
    <source>
        <dbReference type="ARBA" id="ARBA00022679"/>
    </source>
</evidence>
<keyword evidence="3" id="KW-0677">Repeat</keyword>
<protein>
    <recommendedName>
        <fullName evidence="8">Bifunctional uridylyltransferase/uridylyl-removing enzyme</fullName>
        <shortName evidence="8">UTase/UR</shortName>
    </recommendedName>
    <alternativeName>
        <fullName evidence="8">Bifunctional [protein-PII] modification enzyme</fullName>
    </alternativeName>
    <alternativeName>
        <fullName evidence="8">Bifunctional nitrogen sensor protein</fullName>
    </alternativeName>
    <domain>
        <recommendedName>
            <fullName evidence="8">[Protein-PII] uridylyltransferase</fullName>
            <shortName evidence="8">PII uridylyltransferase</shortName>
            <shortName evidence="8">UTase</shortName>
            <ecNumber evidence="8">2.7.7.59</ecNumber>
        </recommendedName>
    </domain>
    <domain>
        <recommendedName>
            <fullName evidence="8">[Protein-PII]-UMP uridylyl-removing enzyme</fullName>
            <shortName evidence="8">UR</shortName>
            <ecNumber evidence="8">3.1.4.-</ecNumber>
        </recommendedName>
    </domain>
</protein>
<dbReference type="OrthoDB" id="9758038at2"/>
<dbReference type="Gene3D" id="3.30.460.10">
    <property type="entry name" value="Beta Polymerase, domain 2"/>
    <property type="match status" value="1"/>
</dbReference>
<dbReference type="Pfam" id="PF08335">
    <property type="entry name" value="GlnD_UR_UTase"/>
    <property type="match status" value="1"/>
</dbReference>
<gene>
    <name evidence="8" type="primary">glnD</name>
    <name evidence="11" type="ORF">EV699_10191</name>
</gene>
<dbReference type="PROSITE" id="PS51831">
    <property type="entry name" value="HD"/>
    <property type="match status" value="1"/>
</dbReference>
<dbReference type="GO" id="GO:0008081">
    <property type="term" value="F:phosphoric diester hydrolase activity"/>
    <property type="evidence" value="ECO:0007669"/>
    <property type="project" value="UniProtKB-UniRule"/>
</dbReference>
<dbReference type="Gene3D" id="1.10.3090.10">
    <property type="entry name" value="cca-adding enzyme, domain 2"/>
    <property type="match status" value="1"/>
</dbReference>
<dbReference type="GO" id="GO:0006808">
    <property type="term" value="P:regulation of nitrogen utilization"/>
    <property type="evidence" value="ECO:0007669"/>
    <property type="project" value="UniProtKB-UniRule"/>
</dbReference>
<keyword evidence="4 8" id="KW-0378">Hydrolase</keyword>
<feature type="domain" description="ACT" evidence="9">
    <location>
        <begin position="823"/>
        <end position="896"/>
    </location>
</feature>
<sequence>MSPSSAATAPGRADALLDESQLSAALAAGGGAVKPFREALKASSEALRQQFLAGTPAHTLVTARARLIDHALTLVWTHFLGSAPAEIALLAVGGYGRGELHPCSDVDIMLLLRHAEDADTGGRIEQFLTFLWDIGLEVGQSVRTLEDCERECAADLTVATNLMEARLLAGPAALYHAMRARTGPERVWPVRQFFEAKRQEQIRRYRKYHDTEYDLEPNVKEGPGGLRDLQMIGWVAKRHFGANTLEDLVGHGFLTEREYRDLLGYRDFLWQVRFGLHAITGRREDRLLFDHQRTLAKLFGYTESVSALAVEQFMQRYYRTIMELSRLNGMLLQLFEEAILLADDDAPPQPLNRRFQVRKGYLEATRPNVFLRYPLALLELFLLLQQHPEIKGVRAETVRLVRDHRPLIDERFRNDVRAKTLFMEILRQPRCLTRQLRRMNQYGILAAYLPEFAQIVGRMQHDLFHTYTVDQHTLFVVRNLRRFYLPKFEHEFPHCSEVCKRIPKPELLYIAALYHDIAKGRGGDHSVLGAEDAEAFCERHGLSRFDTGLVKWLVRYHLLMSVTAQKKDIQDPEVIQTFARQVGDQNRLDYLYLLTVADIRATNPSLWNTWRASLLRELFEATRRALLRGLGTPLDKEECIREIQSAARAHLARTGIDRTRIDAVWSGFGDDYFLRYSPDEIAWHTRAILKKKESTPLPPVLVLAREDAARGGTELFIYARDQKNLFATIVAVLDQLGLTVLDARIITSHGDFTLDSFTVLEDSGAPITDRPRIRAITRTLRRYLQHPEQPVALTSRRAPRVLKHFRIPTQVSVSDDVANRRTVLQIITWDRPGLLARIGRAFVDCDILVHNAKIATLGERAEDVFFITDAERQPLAGAERYAALCDALRRHLDEQD</sequence>
<evidence type="ECO:0000259" key="10">
    <source>
        <dbReference type="PROSITE" id="PS51831"/>
    </source>
</evidence>
<comment type="activity regulation">
    <text evidence="8">Uridylyltransferase (UTase) activity is inhibited by glutamine, while glutamine activates uridylyl-removing (UR) activity.</text>
</comment>
<comment type="catalytic activity">
    <reaction evidence="8">
        <text>[protein-PII]-uridylyl-L-tyrosine + H2O = [protein-PII]-L-tyrosine + UMP + H(+)</text>
        <dbReference type="Rhea" id="RHEA:48600"/>
        <dbReference type="Rhea" id="RHEA-COMP:12147"/>
        <dbReference type="Rhea" id="RHEA-COMP:12148"/>
        <dbReference type="ChEBI" id="CHEBI:15377"/>
        <dbReference type="ChEBI" id="CHEBI:15378"/>
        <dbReference type="ChEBI" id="CHEBI:46858"/>
        <dbReference type="ChEBI" id="CHEBI:57865"/>
        <dbReference type="ChEBI" id="CHEBI:90602"/>
    </reaction>
</comment>
<dbReference type="InterPro" id="IPR006674">
    <property type="entry name" value="HD_domain"/>
</dbReference>
<accession>A0A4R2LBH5</accession>
<evidence type="ECO:0000256" key="5">
    <source>
        <dbReference type="ARBA" id="ARBA00022842"/>
    </source>
</evidence>
<dbReference type="InterPro" id="IPR013546">
    <property type="entry name" value="PII_UdlTrfase/GS_AdlTrfase"/>
</dbReference>
<keyword evidence="6 8" id="KW-0511">Multifunctional enzyme</keyword>
<dbReference type="InterPro" id="IPR003607">
    <property type="entry name" value="HD/PDEase_dom"/>
</dbReference>
<name>A0A4R2LBH5_9GAMM</name>
<dbReference type="EC" id="2.7.7.59" evidence="8"/>
<dbReference type="PANTHER" id="PTHR47320">
    <property type="entry name" value="BIFUNCTIONAL URIDYLYLTRANSFERASE/URIDYLYL-REMOVING ENZYME"/>
    <property type="match status" value="1"/>
</dbReference>
<evidence type="ECO:0000256" key="2">
    <source>
        <dbReference type="ARBA" id="ARBA00022695"/>
    </source>
</evidence>
<dbReference type="Proteomes" id="UP000295765">
    <property type="component" value="Unassembled WGS sequence"/>
</dbReference>
<dbReference type="PROSITE" id="PS51671">
    <property type="entry name" value="ACT"/>
    <property type="match status" value="2"/>
</dbReference>
<dbReference type="PANTHER" id="PTHR47320:SF1">
    <property type="entry name" value="BIFUNCTIONAL URIDYLYLTRANSFERASE_URIDYLYL-REMOVING ENZYME"/>
    <property type="match status" value="1"/>
</dbReference>